<evidence type="ECO:0000256" key="10">
    <source>
        <dbReference type="ARBA" id="ARBA00022807"/>
    </source>
</evidence>
<dbReference type="CDD" id="cd01671">
    <property type="entry name" value="CARD"/>
    <property type="match status" value="1"/>
</dbReference>
<keyword evidence="12" id="KW-0539">Nucleus</keyword>
<evidence type="ECO:0000256" key="11">
    <source>
        <dbReference type="ARBA" id="ARBA00023145"/>
    </source>
</evidence>
<dbReference type="GO" id="GO:0005634">
    <property type="term" value="C:nucleus"/>
    <property type="evidence" value="ECO:0007669"/>
    <property type="project" value="UniProtKB-SubCell"/>
</dbReference>
<dbReference type="PRINTS" id="PR00376">
    <property type="entry name" value="IL1BCENZYME"/>
</dbReference>
<dbReference type="Proteomes" id="UP001046870">
    <property type="component" value="Chromosome 12"/>
</dbReference>
<dbReference type="InterPro" id="IPR033139">
    <property type="entry name" value="Caspase_cys_AS"/>
</dbReference>
<dbReference type="GO" id="GO:0006915">
    <property type="term" value="P:apoptotic process"/>
    <property type="evidence" value="ECO:0007669"/>
    <property type="project" value="UniProtKB-KW"/>
</dbReference>
<dbReference type="AlphaFoldDB" id="A0A9D3PWY6"/>
<dbReference type="InterPro" id="IPR015917">
    <property type="entry name" value="Pept_C14A"/>
</dbReference>
<dbReference type="SMART" id="SM00114">
    <property type="entry name" value="CARD"/>
    <property type="match status" value="1"/>
</dbReference>
<dbReference type="EMBL" id="JAFDVH010000012">
    <property type="protein sequence ID" value="KAG7467394.1"/>
    <property type="molecule type" value="Genomic_DNA"/>
</dbReference>
<dbReference type="GO" id="GO:0004197">
    <property type="term" value="F:cysteine-type endopeptidase activity"/>
    <property type="evidence" value="ECO:0007669"/>
    <property type="project" value="InterPro"/>
</dbReference>
<keyword evidence="11" id="KW-0865">Zymogen</keyword>
<dbReference type="InterPro" id="IPR011029">
    <property type="entry name" value="DEATH-like_dom_sf"/>
</dbReference>
<keyword evidence="22" id="KW-1185">Reference proteome</keyword>
<evidence type="ECO:0000256" key="9">
    <source>
        <dbReference type="ARBA" id="ARBA00022801"/>
    </source>
</evidence>
<dbReference type="EC" id="3.4.22.61" evidence="14"/>
<feature type="domain" description="Caspase family p10" evidence="18">
    <location>
        <begin position="255"/>
        <end position="348"/>
    </location>
</feature>
<evidence type="ECO:0000256" key="17">
    <source>
        <dbReference type="RuleBase" id="RU003971"/>
    </source>
</evidence>
<dbReference type="InterPro" id="IPR011600">
    <property type="entry name" value="Pept_C14_caspase"/>
</dbReference>
<dbReference type="Pfam" id="PF00619">
    <property type="entry name" value="CARD"/>
    <property type="match status" value="1"/>
</dbReference>
<evidence type="ECO:0000256" key="4">
    <source>
        <dbReference type="ARBA" id="ARBA00022490"/>
    </source>
</evidence>
<evidence type="ECO:0000256" key="3">
    <source>
        <dbReference type="ARBA" id="ARBA00010134"/>
    </source>
</evidence>
<dbReference type="InterPro" id="IPR029030">
    <property type="entry name" value="Caspase-like_dom_sf"/>
</dbReference>
<evidence type="ECO:0000256" key="13">
    <source>
        <dbReference type="ARBA" id="ARBA00051626"/>
    </source>
</evidence>
<evidence type="ECO:0000256" key="15">
    <source>
        <dbReference type="ARBA" id="ARBA00068172"/>
    </source>
</evidence>
<feature type="domain" description="CARD" evidence="20">
    <location>
        <begin position="1"/>
        <end position="75"/>
    </location>
</feature>
<dbReference type="Gene3D" id="1.10.533.10">
    <property type="entry name" value="Death Domain, Fas"/>
    <property type="match status" value="1"/>
</dbReference>
<dbReference type="GO" id="GO:0051604">
    <property type="term" value="P:protein maturation"/>
    <property type="evidence" value="ECO:0007669"/>
    <property type="project" value="UniProtKB-ARBA"/>
</dbReference>
<reference evidence="21" key="1">
    <citation type="submission" date="2021-01" db="EMBL/GenBank/DDBJ databases">
        <authorList>
            <person name="Zahm M."/>
            <person name="Roques C."/>
            <person name="Cabau C."/>
            <person name="Klopp C."/>
            <person name="Donnadieu C."/>
            <person name="Jouanno E."/>
            <person name="Lampietro C."/>
            <person name="Louis A."/>
            <person name="Herpin A."/>
            <person name="Echchiki A."/>
            <person name="Berthelot C."/>
            <person name="Parey E."/>
            <person name="Roest-Crollius H."/>
            <person name="Braasch I."/>
            <person name="Postlethwait J."/>
            <person name="Bobe J."/>
            <person name="Montfort J."/>
            <person name="Bouchez O."/>
            <person name="Begum T."/>
            <person name="Mejri S."/>
            <person name="Adams A."/>
            <person name="Chen W.-J."/>
            <person name="Guiguen Y."/>
        </authorList>
    </citation>
    <scope>NUCLEOTIDE SEQUENCE</scope>
    <source>
        <strain evidence="21">YG-15Mar2019-1</strain>
        <tissue evidence="21">Brain</tissue>
    </source>
</reference>
<evidence type="ECO:0000256" key="2">
    <source>
        <dbReference type="ARBA" id="ARBA00004496"/>
    </source>
</evidence>
<evidence type="ECO:0000259" key="20">
    <source>
        <dbReference type="PROSITE" id="PS50209"/>
    </source>
</evidence>
<evidence type="ECO:0000256" key="6">
    <source>
        <dbReference type="ARBA" id="ARBA00022670"/>
    </source>
</evidence>
<keyword evidence="4" id="KW-0963">Cytoplasm</keyword>
<accession>A0A9D3PWY6</accession>
<gene>
    <name evidence="21" type="ORF">MATL_G00152870</name>
</gene>
<comment type="caution">
    <text evidence="21">The sequence shown here is derived from an EMBL/GenBank/DDBJ whole genome shotgun (WGS) entry which is preliminary data.</text>
</comment>
<feature type="active site" evidence="16">
    <location>
        <position position="192"/>
    </location>
</feature>
<evidence type="ECO:0000256" key="14">
    <source>
        <dbReference type="ARBA" id="ARBA00066479"/>
    </source>
</evidence>
<dbReference type="PROSITE" id="PS50207">
    <property type="entry name" value="CASPASE_P10"/>
    <property type="match status" value="1"/>
</dbReference>
<dbReference type="PROSITE" id="PS50208">
    <property type="entry name" value="CASPASE_P20"/>
    <property type="match status" value="1"/>
</dbReference>
<evidence type="ECO:0000259" key="19">
    <source>
        <dbReference type="PROSITE" id="PS50208"/>
    </source>
</evidence>
<dbReference type="GO" id="GO:0006508">
    <property type="term" value="P:proteolysis"/>
    <property type="evidence" value="ECO:0007669"/>
    <property type="project" value="UniProtKB-KW"/>
</dbReference>
<comment type="similarity">
    <text evidence="3 17">Belongs to the peptidase C14A family.</text>
</comment>
<dbReference type="CDD" id="cd00032">
    <property type="entry name" value="CASc"/>
    <property type="match status" value="1"/>
</dbReference>
<dbReference type="SUPFAM" id="SSF47986">
    <property type="entry name" value="DEATH domain"/>
    <property type="match status" value="1"/>
</dbReference>
<dbReference type="GO" id="GO:0032991">
    <property type="term" value="C:protein-containing complex"/>
    <property type="evidence" value="ECO:0007669"/>
    <property type="project" value="UniProtKB-ARBA"/>
</dbReference>
<keyword evidence="10" id="KW-0788">Thiol protease</keyword>
<sequence length="356" mass="39390">MQEIRKRKMDLIEALTADSDYILQRVQQMALITNREYNNIRSVQQSSERKVIDLVDKVMFKGDHTCQGFLTLLRQPDIQDTYPTLKQLFSSTIPDNPIQETQGTNQLGEYKMTSLPRGYCLIFNNEHFEPSTSLKERKGSSQDAAALSQVFSWLGFTVETLADQTAQDMRGALQRCSGAGHGDAFVCCVLSHGTQQGVYGHDGQLVPVPEILSAFNGAGCPALAGKPKVFFIQACQGKQLQDSVAVVETDAGPLNSRTVPVDCDFLVGMATVPEFLSMRDSSAGSWYIQSLCRQLKECCPKGEDILTILTKVNEEVSLKEGRLWTANGLQLAKQIPSPRFTLRKRLVFPVPSGYAP</sequence>
<dbReference type="Pfam" id="PF00656">
    <property type="entry name" value="Peptidase_C14"/>
    <property type="match status" value="1"/>
</dbReference>
<dbReference type="PANTHER" id="PTHR48169">
    <property type="entry name" value="DED DOMAIN-CONTAINING PROTEIN"/>
    <property type="match status" value="1"/>
</dbReference>
<dbReference type="Gene3D" id="3.40.50.1460">
    <property type="match status" value="1"/>
</dbReference>
<evidence type="ECO:0000256" key="16">
    <source>
        <dbReference type="PIRSR" id="PIRSR038001-1"/>
    </source>
</evidence>
<dbReference type="PROSITE" id="PS50209">
    <property type="entry name" value="CARD"/>
    <property type="match status" value="1"/>
</dbReference>
<dbReference type="SMART" id="SM00115">
    <property type="entry name" value="CASc"/>
    <property type="match status" value="1"/>
</dbReference>
<dbReference type="InterPro" id="IPR002138">
    <property type="entry name" value="Pept_C14_p10"/>
</dbReference>
<dbReference type="GO" id="GO:0005886">
    <property type="term" value="C:plasma membrane"/>
    <property type="evidence" value="ECO:0007669"/>
    <property type="project" value="UniProtKB-ARBA"/>
</dbReference>
<keyword evidence="6" id="KW-0645">Protease</keyword>
<evidence type="ECO:0000256" key="5">
    <source>
        <dbReference type="ARBA" id="ARBA00022553"/>
    </source>
</evidence>
<proteinExistence type="inferred from homology"/>
<evidence type="ECO:0000313" key="22">
    <source>
        <dbReference type="Proteomes" id="UP001046870"/>
    </source>
</evidence>
<dbReference type="GO" id="GO:0043065">
    <property type="term" value="P:positive regulation of apoptotic process"/>
    <property type="evidence" value="ECO:0007669"/>
    <property type="project" value="UniProtKB-ARBA"/>
</dbReference>
<dbReference type="SUPFAM" id="SSF52129">
    <property type="entry name" value="Caspase-like"/>
    <property type="match status" value="1"/>
</dbReference>
<dbReference type="PROSITE" id="PS01122">
    <property type="entry name" value="CASPASE_CYS"/>
    <property type="match status" value="1"/>
</dbReference>
<feature type="active site" evidence="16">
    <location>
        <position position="235"/>
    </location>
</feature>
<feature type="domain" description="Caspase family p20" evidence="19">
    <location>
        <begin position="116"/>
        <end position="239"/>
    </location>
</feature>
<evidence type="ECO:0000313" key="21">
    <source>
        <dbReference type="EMBL" id="KAG7467394.1"/>
    </source>
</evidence>
<organism evidence="21 22">
    <name type="scientific">Megalops atlanticus</name>
    <name type="common">Tarpon</name>
    <name type="synonym">Clupea gigantea</name>
    <dbReference type="NCBI Taxonomy" id="7932"/>
    <lineage>
        <taxon>Eukaryota</taxon>
        <taxon>Metazoa</taxon>
        <taxon>Chordata</taxon>
        <taxon>Craniata</taxon>
        <taxon>Vertebrata</taxon>
        <taxon>Euteleostomi</taxon>
        <taxon>Actinopterygii</taxon>
        <taxon>Neopterygii</taxon>
        <taxon>Teleostei</taxon>
        <taxon>Elopiformes</taxon>
        <taxon>Megalopidae</taxon>
        <taxon>Megalops</taxon>
    </lineage>
</organism>
<keyword evidence="8" id="KW-0677">Repeat</keyword>
<evidence type="ECO:0000256" key="1">
    <source>
        <dbReference type="ARBA" id="ARBA00004123"/>
    </source>
</evidence>
<name>A0A9D3PWY6_MEGAT</name>
<dbReference type="OrthoDB" id="6114029at2759"/>
<dbReference type="InterPro" id="IPR001309">
    <property type="entry name" value="Pept_C14_p20"/>
</dbReference>
<keyword evidence="7" id="KW-0053">Apoptosis</keyword>
<protein>
    <recommendedName>
        <fullName evidence="15">Caspase-8</fullName>
        <ecNumber evidence="14">3.4.22.61</ecNumber>
    </recommendedName>
</protein>
<evidence type="ECO:0000256" key="12">
    <source>
        <dbReference type="ARBA" id="ARBA00023242"/>
    </source>
</evidence>
<comment type="subcellular location">
    <subcellularLocation>
        <location evidence="2">Cytoplasm</location>
    </subcellularLocation>
    <subcellularLocation>
        <location evidence="1">Nucleus</location>
    </subcellularLocation>
</comment>
<dbReference type="InterPro" id="IPR001315">
    <property type="entry name" value="CARD"/>
</dbReference>
<dbReference type="PIRSF" id="PIRSF038001">
    <property type="entry name" value="Caspase_ICE"/>
    <property type="match status" value="1"/>
</dbReference>
<evidence type="ECO:0000256" key="7">
    <source>
        <dbReference type="ARBA" id="ARBA00022703"/>
    </source>
</evidence>
<evidence type="ECO:0000259" key="18">
    <source>
        <dbReference type="PROSITE" id="PS50207"/>
    </source>
</evidence>
<comment type="catalytic activity">
    <reaction evidence="13">
        <text>Strict requirement for Asp at position P1 and has a preferred cleavage sequence of (Leu/Asp/Val)-Glu-Thr-Asp-|-(Gly/Ser/Ala).</text>
        <dbReference type="EC" id="3.4.22.61"/>
    </reaction>
</comment>
<dbReference type="PANTHER" id="PTHR48169:SF7">
    <property type="entry name" value="CASPASE 10"/>
    <property type="match status" value="1"/>
</dbReference>
<dbReference type="FunFam" id="3.40.50.1460:FF:000008">
    <property type="entry name" value="caspase-8 isoform X1"/>
    <property type="match status" value="1"/>
</dbReference>
<keyword evidence="5" id="KW-0597">Phosphoprotein</keyword>
<evidence type="ECO:0000256" key="8">
    <source>
        <dbReference type="ARBA" id="ARBA00022737"/>
    </source>
</evidence>
<dbReference type="GO" id="GO:0005737">
    <property type="term" value="C:cytoplasm"/>
    <property type="evidence" value="ECO:0007669"/>
    <property type="project" value="UniProtKB-SubCell"/>
</dbReference>
<keyword evidence="9" id="KW-0378">Hydrolase</keyword>